<comment type="caution">
    <text evidence="1">The sequence shown here is derived from an EMBL/GenBank/DDBJ whole genome shotgun (WGS) entry which is preliminary data.</text>
</comment>
<protein>
    <submittedName>
        <fullName evidence="1">Uncharacterized protein</fullName>
    </submittedName>
</protein>
<dbReference type="Proteomes" id="UP000825729">
    <property type="component" value="Unassembled WGS sequence"/>
</dbReference>
<proteinExistence type="predicted"/>
<evidence type="ECO:0000313" key="1">
    <source>
        <dbReference type="EMBL" id="KAG9444176.1"/>
    </source>
</evidence>
<name>A0AAV7E8N5_ARIFI</name>
<evidence type="ECO:0000313" key="2">
    <source>
        <dbReference type="Proteomes" id="UP000825729"/>
    </source>
</evidence>
<keyword evidence="2" id="KW-1185">Reference proteome</keyword>
<organism evidence="1 2">
    <name type="scientific">Aristolochia fimbriata</name>
    <name type="common">White veined hardy Dutchman's pipe vine</name>
    <dbReference type="NCBI Taxonomy" id="158543"/>
    <lineage>
        <taxon>Eukaryota</taxon>
        <taxon>Viridiplantae</taxon>
        <taxon>Streptophyta</taxon>
        <taxon>Embryophyta</taxon>
        <taxon>Tracheophyta</taxon>
        <taxon>Spermatophyta</taxon>
        <taxon>Magnoliopsida</taxon>
        <taxon>Magnoliidae</taxon>
        <taxon>Piperales</taxon>
        <taxon>Aristolochiaceae</taxon>
        <taxon>Aristolochia</taxon>
    </lineage>
</organism>
<dbReference type="AlphaFoldDB" id="A0AAV7E8N5"/>
<reference evidence="1 2" key="1">
    <citation type="submission" date="2021-07" db="EMBL/GenBank/DDBJ databases">
        <title>The Aristolochia fimbriata genome: insights into angiosperm evolution, floral development and chemical biosynthesis.</title>
        <authorList>
            <person name="Jiao Y."/>
        </authorList>
    </citation>
    <scope>NUCLEOTIDE SEQUENCE [LARGE SCALE GENOMIC DNA]</scope>
    <source>
        <strain evidence="1">IBCAS-2021</strain>
        <tissue evidence="1">Leaf</tissue>
    </source>
</reference>
<accession>A0AAV7E8N5</accession>
<gene>
    <name evidence="1" type="ORF">H6P81_015516</name>
</gene>
<dbReference type="EMBL" id="JAINDJ010000006">
    <property type="protein sequence ID" value="KAG9444176.1"/>
    <property type="molecule type" value="Genomic_DNA"/>
</dbReference>
<sequence>MGKRNLLIAYIQSFRPSQADMSSPFLSGERRVKFRDETRSADPLSIFKVVVPDSPRRNEQWKTGHRSGKLAIEVFLQLLLGGIIKIITVCCKEAERGFSGRFSSMGMVMR</sequence>